<evidence type="ECO:0000313" key="2">
    <source>
        <dbReference type="Proteomes" id="UP001058003"/>
    </source>
</evidence>
<organism evidence="1 2">
    <name type="scientific">Dactylosporangium aurantiacum</name>
    <dbReference type="NCBI Taxonomy" id="35754"/>
    <lineage>
        <taxon>Bacteria</taxon>
        <taxon>Bacillati</taxon>
        <taxon>Actinomycetota</taxon>
        <taxon>Actinomycetes</taxon>
        <taxon>Micromonosporales</taxon>
        <taxon>Micromonosporaceae</taxon>
        <taxon>Dactylosporangium</taxon>
    </lineage>
</organism>
<protein>
    <submittedName>
        <fullName evidence="1">Uncharacterized protein</fullName>
    </submittedName>
</protein>
<dbReference type="Proteomes" id="UP001058003">
    <property type="component" value="Chromosome"/>
</dbReference>
<dbReference type="InterPro" id="IPR008928">
    <property type="entry name" value="6-hairpin_glycosidase_sf"/>
</dbReference>
<reference evidence="1" key="1">
    <citation type="submission" date="2021-04" db="EMBL/GenBank/DDBJ databases">
        <title>Dactylosporangium aurantiacum NRRL B-8018 full assembly.</title>
        <authorList>
            <person name="Hartkoorn R.C."/>
            <person name="Beaudoing E."/>
            <person name="Hot D."/>
        </authorList>
    </citation>
    <scope>NUCLEOTIDE SEQUENCE</scope>
    <source>
        <strain evidence="1">NRRL B-8018</strain>
    </source>
</reference>
<name>A0A9Q9IMW7_9ACTN</name>
<dbReference type="GO" id="GO:0005975">
    <property type="term" value="P:carbohydrate metabolic process"/>
    <property type="evidence" value="ECO:0007669"/>
    <property type="project" value="InterPro"/>
</dbReference>
<dbReference type="EMBL" id="CP073767">
    <property type="protein sequence ID" value="UWZ58566.1"/>
    <property type="molecule type" value="Genomic_DNA"/>
</dbReference>
<dbReference type="AlphaFoldDB" id="A0A9Q9IMW7"/>
<dbReference type="SUPFAM" id="SSF48208">
    <property type="entry name" value="Six-hairpin glycosidases"/>
    <property type="match status" value="1"/>
</dbReference>
<evidence type="ECO:0000313" key="1">
    <source>
        <dbReference type="EMBL" id="UWZ58566.1"/>
    </source>
</evidence>
<dbReference type="KEGG" id="daur:Daura_21755"/>
<dbReference type="RefSeq" id="WP_033366963.1">
    <property type="nucleotide sequence ID" value="NZ_CP073767.1"/>
</dbReference>
<sequence>MLALLHGLGRRREAVELFEQLLDLRKDVGLLAEDYDPLYRRQLGNTPQAFSLVGLVNSARRLNGTDTRTMSTTHDR</sequence>
<gene>
    <name evidence="1" type="ORF">Daura_21755</name>
</gene>
<proteinExistence type="predicted"/>
<accession>A0A9Q9IMW7</accession>
<keyword evidence="2" id="KW-1185">Reference proteome</keyword>